<evidence type="ECO:0000259" key="6">
    <source>
        <dbReference type="PROSITE" id="PS51296"/>
    </source>
</evidence>
<dbReference type="SUPFAM" id="SSF50022">
    <property type="entry name" value="ISP domain"/>
    <property type="match status" value="1"/>
</dbReference>
<dbReference type="Gene3D" id="2.102.10.10">
    <property type="entry name" value="Rieske [2Fe-2S] iron-sulphur domain"/>
    <property type="match status" value="1"/>
</dbReference>
<keyword evidence="1" id="KW-0001">2Fe-2S</keyword>
<keyword evidence="3" id="KW-0408">Iron</keyword>
<organism evidence="7 8">
    <name type="scientific">Lecanosticta acicola</name>
    <dbReference type="NCBI Taxonomy" id="111012"/>
    <lineage>
        <taxon>Eukaryota</taxon>
        <taxon>Fungi</taxon>
        <taxon>Dikarya</taxon>
        <taxon>Ascomycota</taxon>
        <taxon>Pezizomycotina</taxon>
        <taxon>Dothideomycetes</taxon>
        <taxon>Dothideomycetidae</taxon>
        <taxon>Mycosphaerellales</taxon>
        <taxon>Mycosphaerellaceae</taxon>
        <taxon>Lecanosticta</taxon>
    </lineage>
</organism>
<evidence type="ECO:0000256" key="4">
    <source>
        <dbReference type="ARBA" id="ARBA00023014"/>
    </source>
</evidence>
<proteinExistence type="predicted"/>
<dbReference type="EMBL" id="CAVMBE010000116">
    <property type="protein sequence ID" value="CAK4034405.1"/>
    <property type="molecule type" value="Genomic_DNA"/>
</dbReference>
<evidence type="ECO:0000256" key="1">
    <source>
        <dbReference type="ARBA" id="ARBA00022714"/>
    </source>
</evidence>
<name>A0AAI9EFN1_9PEZI</name>
<dbReference type="PROSITE" id="PS51296">
    <property type="entry name" value="RIESKE"/>
    <property type="match status" value="1"/>
</dbReference>
<dbReference type="InterPro" id="IPR036922">
    <property type="entry name" value="Rieske_2Fe-2S_sf"/>
</dbReference>
<dbReference type="GO" id="GO:0046872">
    <property type="term" value="F:metal ion binding"/>
    <property type="evidence" value="ECO:0007669"/>
    <property type="project" value="UniProtKB-KW"/>
</dbReference>
<evidence type="ECO:0000313" key="7">
    <source>
        <dbReference type="EMBL" id="CAK4034405.1"/>
    </source>
</evidence>
<dbReference type="AlphaFoldDB" id="A0AAI9EFN1"/>
<keyword evidence="4" id="KW-0411">Iron-sulfur</keyword>
<evidence type="ECO:0000256" key="2">
    <source>
        <dbReference type="ARBA" id="ARBA00022723"/>
    </source>
</evidence>
<keyword evidence="2" id="KW-0479">Metal-binding</keyword>
<dbReference type="PANTHER" id="PTHR21496">
    <property type="entry name" value="FERREDOXIN-RELATED"/>
    <property type="match status" value="1"/>
</dbReference>
<reference evidence="7" key="1">
    <citation type="submission" date="2023-11" db="EMBL/GenBank/DDBJ databases">
        <authorList>
            <person name="Alioto T."/>
            <person name="Alioto T."/>
            <person name="Gomez Garrido J."/>
        </authorList>
    </citation>
    <scope>NUCLEOTIDE SEQUENCE</scope>
</reference>
<comment type="caution">
    <text evidence="7">The sequence shown here is derived from an EMBL/GenBank/DDBJ whole genome shotgun (WGS) entry which is preliminary data.</text>
</comment>
<dbReference type="Pfam" id="PF00355">
    <property type="entry name" value="Rieske"/>
    <property type="match status" value="1"/>
</dbReference>
<dbReference type="CDD" id="cd03467">
    <property type="entry name" value="Rieske"/>
    <property type="match status" value="1"/>
</dbReference>
<comment type="cofactor">
    <cofactor evidence="5">
        <name>[2Fe-2S] cluster</name>
        <dbReference type="ChEBI" id="CHEBI:190135"/>
    </cofactor>
</comment>
<dbReference type="PANTHER" id="PTHR21496:SF0">
    <property type="entry name" value="RIESKE DOMAIN-CONTAINING PROTEIN"/>
    <property type="match status" value="1"/>
</dbReference>
<evidence type="ECO:0000256" key="3">
    <source>
        <dbReference type="ARBA" id="ARBA00023004"/>
    </source>
</evidence>
<sequence>MDDWMYAGLASAIPNIESGTSSKTKISSNQGGLPPCKIIHAGEELSPDEAQLSIGLKPQVLLFRYRDKIHAIDHACPHQTYPLSRGTIYDIEDFGVVLSVGISCPKHGWSFDLFTGNSDRGKYKLGLWEVDVRGGENGEEVWVKKKERERIG</sequence>
<dbReference type="GO" id="GO:0051537">
    <property type="term" value="F:2 iron, 2 sulfur cluster binding"/>
    <property type="evidence" value="ECO:0007669"/>
    <property type="project" value="UniProtKB-KW"/>
</dbReference>
<gene>
    <name evidence="7" type="ORF">LECACI_7A009563</name>
</gene>
<keyword evidence="8" id="KW-1185">Reference proteome</keyword>
<evidence type="ECO:0000256" key="5">
    <source>
        <dbReference type="ARBA" id="ARBA00034078"/>
    </source>
</evidence>
<dbReference type="InterPro" id="IPR017941">
    <property type="entry name" value="Rieske_2Fe-2S"/>
</dbReference>
<protein>
    <submittedName>
        <fullName evidence="7">Rieske domain-containing</fullName>
    </submittedName>
</protein>
<accession>A0AAI9EFN1</accession>
<evidence type="ECO:0000313" key="8">
    <source>
        <dbReference type="Proteomes" id="UP001296104"/>
    </source>
</evidence>
<feature type="domain" description="Rieske" evidence="6">
    <location>
        <begin position="36"/>
        <end position="139"/>
    </location>
</feature>
<dbReference type="Proteomes" id="UP001296104">
    <property type="component" value="Unassembled WGS sequence"/>
</dbReference>